<reference evidence="1 2" key="1">
    <citation type="submission" date="2019-03" db="EMBL/GenBank/DDBJ databases">
        <title>Deep-cultivation of Planctomycetes and their phenomic and genomic characterization uncovers novel biology.</title>
        <authorList>
            <person name="Wiegand S."/>
            <person name="Jogler M."/>
            <person name="Boedeker C."/>
            <person name="Pinto D."/>
            <person name="Vollmers J."/>
            <person name="Rivas-Marin E."/>
            <person name="Kohn T."/>
            <person name="Peeters S.H."/>
            <person name="Heuer A."/>
            <person name="Rast P."/>
            <person name="Oberbeckmann S."/>
            <person name="Bunk B."/>
            <person name="Jeske O."/>
            <person name="Meyerdierks A."/>
            <person name="Storesund J.E."/>
            <person name="Kallscheuer N."/>
            <person name="Luecker S."/>
            <person name="Lage O.M."/>
            <person name="Pohl T."/>
            <person name="Merkel B.J."/>
            <person name="Hornburger P."/>
            <person name="Mueller R.-W."/>
            <person name="Bruemmer F."/>
            <person name="Labrenz M."/>
            <person name="Spormann A.M."/>
            <person name="Op den Camp H."/>
            <person name="Overmann J."/>
            <person name="Amann R."/>
            <person name="Jetten M.S.M."/>
            <person name="Mascher T."/>
            <person name="Medema M.H."/>
            <person name="Devos D.P."/>
            <person name="Kaster A.-K."/>
            <person name="Ovreas L."/>
            <person name="Rohde M."/>
            <person name="Galperin M.Y."/>
            <person name="Jogler C."/>
        </authorList>
    </citation>
    <scope>NUCLEOTIDE SEQUENCE [LARGE SCALE GENOMIC DNA]</scope>
    <source>
        <strain evidence="1 2">Enr13</strain>
    </source>
</reference>
<dbReference type="Proteomes" id="UP000319004">
    <property type="component" value="Chromosome"/>
</dbReference>
<evidence type="ECO:0000313" key="2">
    <source>
        <dbReference type="Proteomes" id="UP000319004"/>
    </source>
</evidence>
<dbReference type="AlphaFoldDB" id="A0A518HU92"/>
<sequence>MTFPIFNDGLILFADGAPAMSDNCCCGYYRASYGPCCPTTGVGCRWPAAPISGLTFSWSTWNRYPSSPLVSEETIEGLVSQSGVSYTDQADRPDNCPLNMYIPVTGEVRTHGTDRFGQPYDNTVEIDNYAIFKPNNSQPRYQDGEFIYYTPSGYPYNLPVSPGGDCFGDRSYTGSSSSSTQSESVSLDFYMDARNC</sequence>
<name>A0A518HU92_9BACT</name>
<organism evidence="1 2">
    <name type="scientific">Stieleria neptunia</name>
    <dbReference type="NCBI Taxonomy" id="2527979"/>
    <lineage>
        <taxon>Bacteria</taxon>
        <taxon>Pseudomonadati</taxon>
        <taxon>Planctomycetota</taxon>
        <taxon>Planctomycetia</taxon>
        <taxon>Pirellulales</taxon>
        <taxon>Pirellulaceae</taxon>
        <taxon>Stieleria</taxon>
    </lineage>
</organism>
<protein>
    <submittedName>
        <fullName evidence="1">Uncharacterized protein</fullName>
    </submittedName>
</protein>
<evidence type="ECO:0000313" key="1">
    <source>
        <dbReference type="EMBL" id="QDV44363.1"/>
    </source>
</evidence>
<dbReference type="KEGG" id="snep:Enr13x_42280"/>
<accession>A0A518HU92</accession>
<keyword evidence="2" id="KW-1185">Reference proteome</keyword>
<proteinExistence type="predicted"/>
<gene>
    <name evidence="1" type="ORF">Enr13x_42280</name>
</gene>
<dbReference type="EMBL" id="CP037423">
    <property type="protein sequence ID" value="QDV44363.1"/>
    <property type="molecule type" value="Genomic_DNA"/>
</dbReference>